<dbReference type="RefSeq" id="WP_263051785.1">
    <property type="nucleotide sequence ID" value="NZ_CP106735.1"/>
</dbReference>
<name>A0ABY6D350_9BACT</name>
<keyword evidence="1" id="KW-1277">Toxin-antitoxin system</keyword>
<organism evidence="2 3">
    <name type="scientific">Reichenbachiella carrageenanivorans</name>
    <dbReference type="NCBI Taxonomy" id="2979869"/>
    <lineage>
        <taxon>Bacteria</taxon>
        <taxon>Pseudomonadati</taxon>
        <taxon>Bacteroidota</taxon>
        <taxon>Cytophagia</taxon>
        <taxon>Cytophagales</taxon>
        <taxon>Reichenbachiellaceae</taxon>
        <taxon>Reichenbachiella</taxon>
    </lineage>
</organism>
<dbReference type="InterPro" id="IPR035093">
    <property type="entry name" value="RelE/ParE_toxin_dom_sf"/>
</dbReference>
<reference evidence="2" key="1">
    <citation type="submission" date="2022-10" db="EMBL/GenBank/DDBJ databases">
        <title>Comparative genomics and taxonomic characterization of three novel marine species of genus Reichenbachiella exhibiting antioxidant and polysaccharide degradation activities.</title>
        <authorList>
            <person name="Muhammad N."/>
            <person name="Lee Y.-J."/>
            <person name="Ko J."/>
            <person name="Kim S.-G."/>
        </authorList>
    </citation>
    <scope>NUCLEOTIDE SEQUENCE</scope>
    <source>
        <strain evidence="2">Wsw4-B4</strain>
    </source>
</reference>
<dbReference type="EMBL" id="CP106735">
    <property type="protein sequence ID" value="UXX80055.1"/>
    <property type="molecule type" value="Genomic_DNA"/>
</dbReference>
<sequence length="106" mass="12617">MVKKKFKVVWNDDAKYALKNIYHYIKERESIERAKKVRNEIAASAKSLNVFPEKFVEDPYLKEEPGNFRFKVIWSYKIIYEVTSEAIMVLDIFHTSRNPDRISANK</sequence>
<evidence type="ECO:0000256" key="1">
    <source>
        <dbReference type="ARBA" id="ARBA00022649"/>
    </source>
</evidence>
<accession>A0ABY6D350</accession>
<dbReference type="Proteomes" id="UP001062165">
    <property type="component" value="Chromosome"/>
</dbReference>
<protein>
    <submittedName>
        <fullName evidence="2">Type II toxin-antitoxin system RelE/ParE family toxin</fullName>
    </submittedName>
</protein>
<dbReference type="Pfam" id="PF05016">
    <property type="entry name" value="ParE_toxin"/>
    <property type="match status" value="1"/>
</dbReference>
<keyword evidence="3" id="KW-1185">Reference proteome</keyword>
<evidence type="ECO:0000313" key="3">
    <source>
        <dbReference type="Proteomes" id="UP001062165"/>
    </source>
</evidence>
<dbReference type="Gene3D" id="3.30.2310.20">
    <property type="entry name" value="RelE-like"/>
    <property type="match status" value="1"/>
</dbReference>
<dbReference type="InterPro" id="IPR007712">
    <property type="entry name" value="RelE/ParE_toxin"/>
</dbReference>
<proteinExistence type="predicted"/>
<evidence type="ECO:0000313" key="2">
    <source>
        <dbReference type="EMBL" id="UXX80055.1"/>
    </source>
</evidence>
<gene>
    <name evidence="2" type="ORF">N7E81_02910</name>
</gene>